<keyword evidence="2" id="KW-0479">Metal-binding</keyword>
<name>A0A2D3V507_9PEZI</name>
<dbReference type="EMBL" id="FJUY01000012">
    <property type="protein sequence ID" value="CZT21775.1"/>
    <property type="molecule type" value="Genomic_DNA"/>
</dbReference>
<dbReference type="RefSeq" id="XP_023628664.1">
    <property type="nucleotide sequence ID" value="XM_023772896.1"/>
</dbReference>
<dbReference type="OrthoDB" id="374045at2759"/>
<evidence type="ECO:0000256" key="3">
    <source>
        <dbReference type="ARBA" id="ARBA00022801"/>
    </source>
</evidence>
<protein>
    <submittedName>
        <fullName evidence="6">Related to exopolyphosphatase</fullName>
    </submittedName>
</protein>
<comment type="cofactor">
    <cofactor evidence="1">
        <name>Mn(2+)</name>
        <dbReference type="ChEBI" id="CHEBI:29035"/>
    </cofactor>
</comment>
<dbReference type="GO" id="GO:0004309">
    <property type="term" value="F:exopolyphosphatase activity"/>
    <property type="evidence" value="ECO:0007669"/>
    <property type="project" value="TreeGrafter"/>
</dbReference>
<dbReference type="AlphaFoldDB" id="A0A2D3V507"/>
<dbReference type="InterPro" id="IPR001667">
    <property type="entry name" value="DDH_dom"/>
</dbReference>
<evidence type="ECO:0000256" key="1">
    <source>
        <dbReference type="ARBA" id="ARBA00001936"/>
    </source>
</evidence>
<evidence type="ECO:0000313" key="6">
    <source>
        <dbReference type="EMBL" id="CZT21775.1"/>
    </source>
</evidence>
<evidence type="ECO:0000256" key="4">
    <source>
        <dbReference type="ARBA" id="ARBA00023211"/>
    </source>
</evidence>
<dbReference type="GO" id="GO:0005737">
    <property type="term" value="C:cytoplasm"/>
    <property type="evidence" value="ECO:0007669"/>
    <property type="project" value="InterPro"/>
</dbReference>
<dbReference type="SUPFAM" id="SSF64182">
    <property type="entry name" value="DHH phosphoesterases"/>
    <property type="match status" value="1"/>
</dbReference>
<dbReference type="GO" id="GO:0046872">
    <property type="term" value="F:metal ion binding"/>
    <property type="evidence" value="ECO:0007669"/>
    <property type="project" value="UniProtKB-KW"/>
</dbReference>
<dbReference type="Proteomes" id="UP000225277">
    <property type="component" value="Unassembled WGS sequence"/>
</dbReference>
<accession>A0A2D3V507</accession>
<dbReference type="GeneID" id="35602754"/>
<evidence type="ECO:0000256" key="2">
    <source>
        <dbReference type="ARBA" id="ARBA00022723"/>
    </source>
</evidence>
<dbReference type="InterPro" id="IPR038763">
    <property type="entry name" value="DHH_sf"/>
</dbReference>
<sequence length="416" mass="46062">MSRMPIRTFLVAAKRQLQDSIRDQTYTSFVIGNESADLDSITCALVYGYIQSSKIESKRTGRLVVPIANLPASDLPLRTELTALLKHAGIKPSDLITLDDLGTSPLPLDKTDWTLVDHNALQGQLGERYRSRVVGVIDHHEDDNAVPKDAALRIIEKCGSCNSLMINSQRETWQSLGSMVSTSAVGLGQDDILIDDFAYASTWDGQVAKLSLGSILIDTGNMEIESKVTDHDRKAVRYLEAKINVSPKLGKDYDRKKFFNEIHDAKMEISSLSLADVFRKDYKEWKEGDLTLGMSSVVQSYSYLQATGEDLQAALKSFAQKKSLDLYSITTSGTDESGQFYKEILLTALGGQKATKAVERFVAIAKDDLQLGDRDGVKWSAPSDPDISFQHLWNQGNVEASRKQVAPFLRKAMADQ</sequence>
<keyword evidence="3" id="KW-0378">Hydrolase</keyword>
<evidence type="ECO:0000259" key="5">
    <source>
        <dbReference type="SMART" id="SM01131"/>
    </source>
</evidence>
<dbReference type="Pfam" id="PF01368">
    <property type="entry name" value="DHH"/>
    <property type="match status" value="1"/>
</dbReference>
<dbReference type="Gene3D" id="3.10.310.20">
    <property type="entry name" value="DHHA2 domain"/>
    <property type="match status" value="1"/>
</dbReference>
<feature type="domain" description="DHHA2" evidence="5">
    <location>
        <begin position="259"/>
        <end position="413"/>
    </location>
</feature>
<keyword evidence="4" id="KW-0464">Manganese</keyword>
<gene>
    <name evidence="6" type="ORF">RCC_07640</name>
</gene>
<dbReference type="InterPro" id="IPR038222">
    <property type="entry name" value="DHHA2_dom_sf"/>
</dbReference>
<dbReference type="SMART" id="SM01131">
    <property type="entry name" value="DHHA2"/>
    <property type="match status" value="1"/>
</dbReference>
<dbReference type="InterPro" id="IPR004097">
    <property type="entry name" value="DHHA2"/>
</dbReference>
<dbReference type="Gene3D" id="3.90.1640.10">
    <property type="entry name" value="inorganic pyrophosphatase (n-terminal core)"/>
    <property type="match status" value="1"/>
</dbReference>
<keyword evidence="7" id="KW-1185">Reference proteome</keyword>
<reference evidence="6 7" key="1">
    <citation type="submission" date="2016-03" db="EMBL/GenBank/DDBJ databases">
        <authorList>
            <person name="Ploux O."/>
        </authorList>
    </citation>
    <scope>NUCLEOTIDE SEQUENCE [LARGE SCALE GENOMIC DNA]</scope>
    <source>
        <strain evidence="6 7">URUG2</strain>
    </source>
</reference>
<proteinExistence type="predicted"/>
<dbReference type="STRING" id="112498.A0A2D3V507"/>
<dbReference type="Pfam" id="PF02833">
    <property type="entry name" value="DHHA2"/>
    <property type="match status" value="1"/>
</dbReference>
<dbReference type="PANTHER" id="PTHR12112">
    <property type="entry name" value="BNIP - RELATED"/>
    <property type="match status" value="1"/>
</dbReference>
<organism evidence="6 7">
    <name type="scientific">Ramularia collo-cygni</name>
    <dbReference type="NCBI Taxonomy" id="112498"/>
    <lineage>
        <taxon>Eukaryota</taxon>
        <taxon>Fungi</taxon>
        <taxon>Dikarya</taxon>
        <taxon>Ascomycota</taxon>
        <taxon>Pezizomycotina</taxon>
        <taxon>Dothideomycetes</taxon>
        <taxon>Dothideomycetidae</taxon>
        <taxon>Mycosphaerellales</taxon>
        <taxon>Mycosphaerellaceae</taxon>
        <taxon>Ramularia</taxon>
    </lineage>
</organism>
<dbReference type="PANTHER" id="PTHR12112:SF39">
    <property type="entry name" value="EG:152A3.5 PROTEIN (FBGN0003116_PN PROTEIN)"/>
    <property type="match status" value="1"/>
</dbReference>
<evidence type="ECO:0000313" key="7">
    <source>
        <dbReference type="Proteomes" id="UP000225277"/>
    </source>
</evidence>